<protein>
    <submittedName>
        <fullName evidence="1">Uncharacterized protein</fullName>
    </submittedName>
</protein>
<evidence type="ECO:0000313" key="1">
    <source>
        <dbReference type="EMBL" id="CEH19016.1"/>
    </source>
</evidence>
<organism evidence="1 2">
    <name type="scientific">Ceraceosorus bombacis</name>
    <dbReference type="NCBI Taxonomy" id="401625"/>
    <lineage>
        <taxon>Eukaryota</taxon>
        <taxon>Fungi</taxon>
        <taxon>Dikarya</taxon>
        <taxon>Basidiomycota</taxon>
        <taxon>Ustilaginomycotina</taxon>
        <taxon>Exobasidiomycetes</taxon>
        <taxon>Ceraceosorales</taxon>
        <taxon>Ceraceosoraceae</taxon>
        <taxon>Ceraceosorus</taxon>
    </lineage>
</organism>
<name>A0A0P1BS62_9BASI</name>
<dbReference type="AlphaFoldDB" id="A0A0P1BS62"/>
<proteinExistence type="predicted"/>
<dbReference type="EMBL" id="CCYA01000276">
    <property type="protein sequence ID" value="CEH19016.1"/>
    <property type="molecule type" value="Genomic_DNA"/>
</dbReference>
<keyword evidence="2" id="KW-1185">Reference proteome</keyword>
<accession>A0A0P1BS62</accession>
<evidence type="ECO:0000313" key="2">
    <source>
        <dbReference type="Proteomes" id="UP000054845"/>
    </source>
</evidence>
<dbReference type="Proteomes" id="UP000054845">
    <property type="component" value="Unassembled WGS sequence"/>
</dbReference>
<reference evidence="1 2" key="1">
    <citation type="submission" date="2014-09" db="EMBL/GenBank/DDBJ databases">
        <authorList>
            <person name="Magalhaes I.L.F."/>
            <person name="Oliveira U."/>
            <person name="Santos F.R."/>
            <person name="Vidigal T.H.D.A."/>
            <person name="Brescovit A.D."/>
            <person name="Santos A.J."/>
        </authorList>
    </citation>
    <scope>NUCLEOTIDE SEQUENCE [LARGE SCALE GENOMIC DNA]</scope>
</reference>
<sequence length="79" mass="9376">MHRQSGSEPASDVYVMDRLSIQNDQHDELLILSVINTWFAAFQLWDFLVCCPEEIRRLYVPEARRFWKRRIPPSLGTIL</sequence>